<accession>A0ABR4BLE2</accession>
<dbReference type="PANTHER" id="PTHR23206">
    <property type="entry name" value="MASK PROTEIN"/>
    <property type="match status" value="1"/>
</dbReference>
<comment type="caution">
    <text evidence="3">The sequence shown here is derived from an EMBL/GenBank/DDBJ whole genome shotgun (WGS) entry which is preliminary data.</text>
</comment>
<evidence type="ECO:0000256" key="1">
    <source>
        <dbReference type="ARBA" id="ARBA00022737"/>
    </source>
</evidence>
<proteinExistence type="predicted"/>
<dbReference type="Proteomes" id="UP001590951">
    <property type="component" value="Unassembled WGS sequence"/>
</dbReference>
<evidence type="ECO:0000313" key="3">
    <source>
        <dbReference type="EMBL" id="KAL2058619.1"/>
    </source>
</evidence>
<gene>
    <name evidence="3" type="ORF">ABVK25_001347</name>
</gene>
<keyword evidence="1" id="KW-0677">Repeat</keyword>
<dbReference type="SUPFAM" id="SSF48403">
    <property type="entry name" value="Ankyrin repeat"/>
    <property type="match status" value="1"/>
</dbReference>
<protein>
    <submittedName>
        <fullName evidence="3">Uncharacterized protein</fullName>
    </submittedName>
</protein>
<keyword evidence="2" id="KW-0040">ANK repeat</keyword>
<dbReference type="InterPro" id="IPR036770">
    <property type="entry name" value="Ankyrin_rpt-contain_sf"/>
</dbReference>
<dbReference type="InterPro" id="IPR051631">
    <property type="entry name" value="Ankyrin-KH/SAM_domain"/>
</dbReference>
<organism evidence="3 4">
    <name type="scientific">Lepraria finkii</name>
    <dbReference type="NCBI Taxonomy" id="1340010"/>
    <lineage>
        <taxon>Eukaryota</taxon>
        <taxon>Fungi</taxon>
        <taxon>Dikarya</taxon>
        <taxon>Ascomycota</taxon>
        <taxon>Pezizomycotina</taxon>
        <taxon>Lecanoromycetes</taxon>
        <taxon>OSLEUM clade</taxon>
        <taxon>Lecanoromycetidae</taxon>
        <taxon>Lecanorales</taxon>
        <taxon>Lecanorineae</taxon>
        <taxon>Stereocaulaceae</taxon>
        <taxon>Lepraria</taxon>
    </lineage>
</organism>
<keyword evidence="4" id="KW-1185">Reference proteome</keyword>
<name>A0ABR4BLE2_9LECA</name>
<dbReference type="EMBL" id="JBHFEH010000002">
    <property type="protein sequence ID" value="KAL2058619.1"/>
    <property type="molecule type" value="Genomic_DNA"/>
</dbReference>
<sequence>MPSRAGEKAEQIWPCETNGGRTTLDYAAVSGATDVFAFLVMREFKILPTFLLNYAPDLDLWIYQLYDPLTATAERHTLSNLKRLLRRLPQEPVDKLINHQSSYGSIPLYAAALRGRLDIEGITLNVGADTEVEGGEDGAPLMVACAAGRVLTVKMFVAKGARTCYTNTDGTTRGVLRAAKNHPEIREWLLVGRFREGPIARGWSEHLKS</sequence>
<evidence type="ECO:0000313" key="4">
    <source>
        <dbReference type="Proteomes" id="UP001590951"/>
    </source>
</evidence>
<dbReference type="Gene3D" id="1.25.40.20">
    <property type="entry name" value="Ankyrin repeat-containing domain"/>
    <property type="match status" value="1"/>
</dbReference>
<dbReference type="PANTHER" id="PTHR23206:SF7">
    <property type="entry name" value="PROTEIN KINASE DOMAIN-CONTAINING PROTEIN"/>
    <property type="match status" value="1"/>
</dbReference>
<reference evidence="3 4" key="1">
    <citation type="submission" date="2024-09" db="EMBL/GenBank/DDBJ databases">
        <title>Rethinking Asexuality: The Enigmatic Case of Functional Sexual Genes in Lepraria (Stereocaulaceae).</title>
        <authorList>
            <person name="Doellman M."/>
            <person name="Sun Y."/>
            <person name="Barcenas-Pena A."/>
            <person name="Lumbsch H.T."/>
            <person name="Grewe F."/>
        </authorList>
    </citation>
    <scope>NUCLEOTIDE SEQUENCE [LARGE SCALE GENOMIC DNA]</scope>
    <source>
        <strain evidence="3 4">Grewe 0041</strain>
    </source>
</reference>
<evidence type="ECO:0000256" key="2">
    <source>
        <dbReference type="ARBA" id="ARBA00023043"/>
    </source>
</evidence>